<dbReference type="GO" id="GO:0003824">
    <property type="term" value="F:catalytic activity"/>
    <property type="evidence" value="ECO:0007669"/>
    <property type="project" value="InterPro"/>
</dbReference>
<dbReference type="OMA" id="ITSHEWT"/>
<dbReference type="PANTHER" id="PTHR19446">
    <property type="entry name" value="REVERSE TRANSCRIPTASES"/>
    <property type="match status" value="1"/>
</dbReference>
<dbReference type="PROSITE" id="PS50878">
    <property type="entry name" value="RT_POL"/>
    <property type="match status" value="1"/>
</dbReference>
<dbReference type="Pfam" id="PF00078">
    <property type="entry name" value="RVT_1"/>
    <property type="match status" value="1"/>
</dbReference>
<protein>
    <submittedName>
        <fullName evidence="2">Retrovirus-related Pol polyprotein from type-1 retrotransposable element R2</fullName>
    </submittedName>
</protein>
<dbReference type="SUPFAM" id="SSF56219">
    <property type="entry name" value="DNase I-like"/>
    <property type="match status" value="1"/>
</dbReference>
<keyword evidence="3" id="KW-1185">Reference proteome</keyword>
<dbReference type="Gene3D" id="3.60.10.10">
    <property type="entry name" value="Endonuclease/exonuclease/phosphatase"/>
    <property type="match status" value="1"/>
</dbReference>
<evidence type="ECO:0000259" key="1">
    <source>
        <dbReference type="PROSITE" id="PS50878"/>
    </source>
</evidence>
<comment type="caution">
    <text evidence="2">The sequence shown here is derived from an EMBL/GenBank/DDBJ whole genome shotgun (WGS) entry which is preliminary data.</text>
</comment>
<dbReference type="OrthoDB" id="6628575at2759"/>
<dbReference type="EMBL" id="LNIX01000010">
    <property type="protein sequence ID" value="OXA49180.1"/>
    <property type="molecule type" value="Genomic_DNA"/>
</dbReference>
<dbReference type="InterPro" id="IPR043502">
    <property type="entry name" value="DNA/RNA_pol_sf"/>
</dbReference>
<organism evidence="2 3">
    <name type="scientific">Folsomia candida</name>
    <name type="common">Springtail</name>
    <dbReference type="NCBI Taxonomy" id="158441"/>
    <lineage>
        <taxon>Eukaryota</taxon>
        <taxon>Metazoa</taxon>
        <taxon>Ecdysozoa</taxon>
        <taxon>Arthropoda</taxon>
        <taxon>Hexapoda</taxon>
        <taxon>Collembola</taxon>
        <taxon>Entomobryomorpha</taxon>
        <taxon>Isotomoidea</taxon>
        <taxon>Isotomidae</taxon>
        <taxon>Proisotominae</taxon>
        <taxon>Folsomia</taxon>
    </lineage>
</organism>
<accession>A0A226DVS0</accession>
<dbReference type="InterPro" id="IPR036691">
    <property type="entry name" value="Endo/exonu/phosph_ase_sf"/>
</dbReference>
<dbReference type="Proteomes" id="UP000198287">
    <property type="component" value="Unassembled WGS sequence"/>
</dbReference>
<dbReference type="SUPFAM" id="SSF56672">
    <property type="entry name" value="DNA/RNA polymerases"/>
    <property type="match status" value="1"/>
</dbReference>
<reference evidence="2 3" key="1">
    <citation type="submission" date="2015-12" db="EMBL/GenBank/DDBJ databases">
        <title>The genome of Folsomia candida.</title>
        <authorList>
            <person name="Faddeeva A."/>
            <person name="Derks M.F."/>
            <person name="Anvar Y."/>
            <person name="Smit S."/>
            <person name="Van Straalen N."/>
            <person name="Roelofs D."/>
        </authorList>
    </citation>
    <scope>NUCLEOTIDE SEQUENCE [LARGE SCALE GENOMIC DNA]</scope>
    <source>
        <strain evidence="2 3">VU population</strain>
        <tissue evidence="2">Whole body</tissue>
    </source>
</reference>
<name>A0A226DVS0_FOLCA</name>
<gene>
    <name evidence="2" type="ORF">Fcan01_15329</name>
</gene>
<proteinExistence type="predicted"/>
<dbReference type="STRING" id="158441.A0A226DVS0"/>
<dbReference type="InterPro" id="IPR000477">
    <property type="entry name" value="RT_dom"/>
</dbReference>
<sequence length="753" mass="84594">MESAEGSNNFILMGDCNARVGEFSAPPPEEHKDLTRKSSDKFTNKRGKLLIKSIIENGWNLINGCTISDQEGAYTFRNNNGSSTIDLAISSHPAAESIQDMEIVPTMSSCHDLMLLKIKTGCAEATQHIISKPVMEYINRIKWDPSLYDEFLDSFDRVIDNRPFTYSRLQQAAFTAAKNTKMLKSIPLGPQNEINDAKWYDEECRQKREELRRLIRVLRSKGPSDLTIDYIQAKCAYNRLKKSKQKDFWESINQFRPRKQNTNNNIKSSRWRQHFSTLFKKEASDPQYTTPPEGTENAEMDKNITCEEMVAAIQKLKSKKAPGLDGIPNEVLKIITISHQQEILHLLNEILNSGEIPQDFGKTLIHPIFKKGDPNDPANFRPISLLSTTLKLLTSIIAKRLSQWGEESKKISEYQAGFKAGTGTMEQIVILNTIVQSKLALPNGKLFVAYVDLKSAFDSPPHDKLWRKMAQIGMGRKVLRFLRNLYSSAEGVVKTGDGLTKPFPIDKGVLQGDGASPITFNSYIDSVVNDMYNSDVPGVAIGSCLVHLLLFADDIVLIANTADQLKINILSKSFKEMGLTVNIGKTKVVAFSKRKMKTNPKILWNGEELEVVDTYTYLGVIFHRNGHFSTAKSHFTSKAAATSAIVIGICQRGKIPPIATHKKLQQSLINSVFLYCSPIWGLSLEEDQLEQPQCQFWKRLLRLSKSTPGYVVRLETGSKHTSIQMVKVTLCLICKILQKDEGSHQQNEAGENN</sequence>
<dbReference type="CDD" id="cd01650">
    <property type="entry name" value="RT_nLTR_like"/>
    <property type="match status" value="1"/>
</dbReference>
<evidence type="ECO:0000313" key="3">
    <source>
        <dbReference type="Proteomes" id="UP000198287"/>
    </source>
</evidence>
<dbReference type="AlphaFoldDB" id="A0A226DVS0"/>
<evidence type="ECO:0000313" key="2">
    <source>
        <dbReference type="EMBL" id="OXA49180.1"/>
    </source>
</evidence>
<feature type="domain" description="Reverse transcriptase" evidence="1">
    <location>
        <begin position="349"/>
        <end position="609"/>
    </location>
</feature>
<dbReference type="GO" id="GO:0071897">
    <property type="term" value="P:DNA biosynthetic process"/>
    <property type="evidence" value="ECO:0007669"/>
    <property type="project" value="UniProtKB-ARBA"/>
</dbReference>